<dbReference type="SUPFAM" id="SSF53383">
    <property type="entry name" value="PLP-dependent transferases"/>
    <property type="match status" value="1"/>
</dbReference>
<sequence length="387" mass="42871">MSNVSDISRLIEFVRDEYRTTDFIPLHAPKFEGNEQTYVADAIKSTFVSSVGSYVDKFEKNFAEYTGSPAAIAAVNGTAALHIALKLVGVEHNDLVITQPLTFVATCNAIAYCGAEPIFVDVCCETLGMSAAALENWLFENAELNNSNKCVEKISGRVVRACVPMHTFGHPVDIDGLLKVCKNWNISLVEDAAESLGSTYKGRHTGTFGVVGVFSFNGNKIITTGGGGMILSNMTLGARAKHLTTTAKIPHSFEYYHDEIGFNYRLPNLNAAMGCAQLEQINQFICTKRQLAMKYAEFFATSDLRFVTEPQDCRSNYWLNSVVCQDRVQRDEMLSTTNEQGVMTRPVWTLMNRLPMFKNCLRSDLPNAEFLEDRLVNLPSSVTSTVK</sequence>
<dbReference type="GO" id="GO:0102933">
    <property type="term" value="F:GDP-4-dehydro-6-deoxy-D-mannose-4-aminotransferase activity"/>
    <property type="evidence" value="ECO:0007669"/>
    <property type="project" value="UniProtKB-EC"/>
</dbReference>
<dbReference type="GO" id="GO:0030170">
    <property type="term" value="F:pyridoxal phosphate binding"/>
    <property type="evidence" value="ECO:0007669"/>
    <property type="project" value="TreeGrafter"/>
</dbReference>
<dbReference type="OrthoDB" id="9768668at2"/>
<evidence type="ECO:0000256" key="11">
    <source>
        <dbReference type="PIRSR" id="PIRSR000390-2"/>
    </source>
</evidence>
<dbReference type="InterPro" id="IPR015424">
    <property type="entry name" value="PyrdxlP-dep_Trfase"/>
</dbReference>
<gene>
    <name evidence="13" type="ORF">FOM92_13000</name>
</gene>
<organism evidence="13 14">
    <name type="scientific">Sphingorhabdus contaminans</name>
    <dbReference type="NCBI Taxonomy" id="1343899"/>
    <lineage>
        <taxon>Bacteria</taxon>
        <taxon>Pseudomonadati</taxon>
        <taxon>Pseudomonadota</taxon>
        <taxon>Alphaproteobacteria</taxon>
        <taxon>Sphingomonadales</taxon>
        <taxon>Sphingomonadaceae</taxon>
        <taxon>Sphingorhabdus</taxon>
    </lineage>
</organism>
<dbReference type="EC" id="2.6.1.102" evidence="8"/>
<evidence type="ECO:0000313" key="14">
    <source>
        <dbReference type="Proteomes" id="UP000320160"/>
    </source>
</evidence>
<keyword evidence="3 13" id="KW-0032">Aminotransferase</keyword>
<dbReference type="InterPro" id="IPR000653">
    <property type="entry name" value="DegT/StrS_aminotransferase"/>
</dbReference>
<comment type="catalytic activity">
    <reaction evidence="7">
        <text>GDP-alpha-D-perosamine + 2-oxoglutarate = GDP-4-dehydro-alpha-D-rhamnose + L-glutamate</text>
        <dbReference type="Rhea" id="RHEA:36779"/>
        <dbReference type="ChEBI" id="CHEBI:16810"/>
        <dbReference type="ChEBI" id="CHEBI:29985"/>
        <dbReference type="ChEBI" id="CHEBI:57964"/>
        <dbReference type="ChEBI" id="CHEBI:73996"/>
        <dbReference type="EC" id="2.6.1.102"/>
    </reaction>
</comment>
<dbReference type="PANTHER" id="PTHR30244">
    <property type="entry name" value="TRANSAMINASE"/>
    <property type="match status" value="1"/>
</dbReference>
<dbReference type="EMBL" id="VKKU01000002">
    <property type="protein sequence ID" value="TSB02047.1"/>
    <property type="molecule type" value="Genomic_DNA"/>
</dbReference>
<reference evidence="13 14" key="1">
    <citation type="submission" date="2019-07" db="EMBL/GenBank/DDBJ databases">
        <authorList>
            <person name="Park M."/>
        </authorList>
    </citation>
    <scope>NUCLEOTIDE SEQUENCE [LARGE SCALE GENOMIC DNA]</scope>
    <source>
        <strain evidence="13 14">KCTC32445</strain>
    </source>
</reference>
<evidence type="ECO:0000256" key="10">
    <source>
        <dbReference type="PIRSR" id="PIRSR000390-1"/>
    </source>
</evidence>
<protein>
    <recommendedName>
        <fullName evidence="9">GDP-perosamine synthase</fullName>
        <ecNumber evidence="8">2.6.1.102</ecNumber>
    </recommendedName>
</protein>
<evidence type="ECO:0000256" key="1">
    <source>
        <dbReference type="ARBA" id="ARBA00001933"/>
    </source>
</evidence>
<comment type="pathway">
    <text evidence="2">Bacterial outer membrane biogenesis; LPS O-antigen biosynthesis.</text>
</comment>
<dbReference type="Pfam" id="PF01041">
    <property type="entry name" value="DegT_DnrJ_EryC1"/>
    <property type="match status" value="1"/>
</dbReference>
<keyword evidence="5 11" id="KW-0663">Pyridoxal phosphate</keyword>
<feature type="active site" description="Proton acceptor" evidence="10">
    <location>
        <position position="220"/>
    </location>
</feature>
<comment type="similarity">
    <text evidence="6 12">Belongs to the DegT/DnrJ/EryC1 family.</text>
</comment>
<dbReference type="GO" id="GO:0000271">
    <property type="term" value="P:polysaccharide biosynthetic process"/>
    <property type="evidence" value="ECO:0007669"/>
    <property type="project" value="TreeGrafter"/>
</dbReference>
<evidence type="ECO:0000256" key="5">
    <source>
        <dbReference type="ARBA" id="ARBA00022898"/>
    </source>
</evidence>
<comment type="cofactor">
    <cofactor evidence="1">
        <name>pyridoxal 5'-phosphate</name>
        <dbReference type="ChEBI" id="CHEBI:597326"/>
    </cofactor>
</comment>
<evidence type="ECO:0000256" key="12">
    <source>
        <dbReference type="RuleBase" id="RU004508"/>
    </source>
</evidence>
<dbReference type="PIRSF" id="PIRSF000390">
    <property type="entry name" value="PLP_StrS"/>
    <property type="match status" value="1"/>
</dbReference>
<dbReference type="CDD" id="cd00616">
    <property type="entry name" value="AHBA_syn"/>
    <property type="match status" value="1"/>
</dbReference>
<dbReference type="Gene3D" id="3.40.640.10">
    <property type="entry name" value="Type I PLP-dependent aspartate aminotransferase-like (Major domain)"/>
    <property type="match status" value="1"/>
</dbReference>
<keyword evidence="4 13" id="KW-0808">Transferase</keyword>
<evidence type="ECO:0000256" key="8">
    <source>
        <dbReference type="ARBA" id="ARBA00066317"/>
    </source>
</evidence>
<dbReference type="Gene3D" id="3.90.1150.10">
    <property type="entry name" value="Aspartate Aminotransferase, domain 1"/>
    <property type="match status" value="1"/>
</dbReference>
<dbReference type="FunFam" id="3.40.640.10:FF:000090">
    <property type="entry name" value="Pyridoxal phosphate-dependent aminotransferase"/>
    <property type="match status" value="1"/>
</dbReference>
<evidence type="ECO:0000313" key="13">
    <source>
        <dbReference type="EMBL" id="TSB02047.1"/>
    </source>
</evidence>
<keyword evidence="14" id="KW-1185">Reference proteome</keyword>
<evidence type="ECO:0000256" key="3">
    <source>
        <dbReference type="ARBA" id="ARBA00022576"/>
    </source>
</evidence>
<dbReference type="PANTHER" id="PTHR30244:SF30">
    <property type="entry name" value="BLR5990 PROTEIN"/>
    <property type="match status" value="1"/>
</dbReference>
<evidence type="ECO:0000256" key="2">
    <source>
        <dbReference type="ARBA" id="ARBA00005125"/>
    </source>
</evidence>
<comment type="caution">
    <text evidence="13">The sequence shown here is derived from an EMBL/GenBank/DDBJ whole genome shotgun (WGS) entry which is preliminary data.</text>
</comment>
<proteinExistence type="inferred from homology"/>
<evidence type="ECO:0000256" key="6">
    <source>
        <dbReference type="ARBA" id="ARBA00037999"/>
    </source>
</evidence>
<dbReference type="InterPro" id="IPR015421">
    <property type="entry name" value="PyrdxlP-dep_Trfase_major"/>
</dbReference>
<feature type="modified residue" description="N6-(pyridoxal phosphate)lysine" evidence="11">
    <location>
        <position position="220"/>
    </location>
</feature>
<dbReference type="InterPro" id="IPR026385">
    <property type="entry name" value="LegC-like"/>
</dbReference>
<name>A0A553WBI6_9SPHN</name>
<evidence type="ECO:0000256" key="7">
    <source>
        <dbReference type="ARBA" id="ARBA00051587"/>
    </source>
</evidence>
<dbReference type="InterPro" id="IPR015422">
    <property type="entry name" value="PyrdxlP-dep_Trfase_small"/>
</dbReference>
<evidence type="ECO:0000256" key="9">
    <source>
        <dbReference type="ARBA" id="ARBA00074221"/>
    </source>
</evidence>
<dbReference type="AlphaFoldDB" id="A0A553WBI6"/>
<evidence type="ECO:0000256" key="4">
    <source>
        <dbReference type="ARBA" id="ARBA00022679"/>
    </source>
</evidence>
<dbReference type="Proteomes" id="UP000320160">
    <property type="component" value="Unassembled WGS sequence"/>
</dbReference>
<accession>A0A553WBI6</accession>
<dbReference type="RefSeq" id="WP_143777267.1">
    <property type="nucleotide sequence ID" value="NZ_VKKU01000002.1"/>
</dbReference>
<dbReference type="NCBIfam" id="TIGR04181">
    <property type="entry name" value="NHT_00031"/>
    <property type="match status" value="1"/>
</dbReference>